<sequence>MTRDCGCSSLTSWNNAIFLFVALTLPPKEAAPNHQSMVLSSPSKINNTRLTREDPPLECKPYALNSKDKLEILYMVRCGSLDQIISIELFIYEAGCQSGPDEFVRGWHLLTIWSFEEDFEMPNPFILLIDSTPSSTLFQSRDSWPVTRFADPQKGWSAGDIRDKVPLASNDLYRGVLLLVHDLLNGFCKKVKALKLSYCCPTSSKSMLYSYMTILTILSFIQNGFNRVDANDLPSLPAIEVFDQVAFIIAQQN</sequence>
<protein>
    <submittedName>
        <fullName evidence="2">Uncharacterized protein</fullName>
    </submittedName>
</protein>
<proteinExistence type="predicted"/>
<reference evidence="3" key="1">
    <citation type="submission" date="2016-03" db="EMBL/GenBank/DDBJ databases">
        <authorList>
            <person name="Guldener U."/>
        </authorList>
    </citation>
    <scope>NUCLEOTIDE SEQUENCE [LARGE SCALE GENOMIC DNA]</scope>
</reference>
<feature type="chain" id="PRO_5009448682" evidence="1">
    <location>
        <begin position="31"/>
        <end position="253"/>
    </location>
</feature>
<evidence type="ECO:0000313" key="2">
    <source>
        <dbReference type="EMBL" id="CZT52052.1"/>
    </source>
</evidence>
<keyword evidence="1" id="KW-0732">Signal</keyword>
<keyword evidence="3" id="KW-1185">Reference proteome</keyword>
<dbReference type="AlphaFoldDB" id="A0A1E1MSJ5"/>
<accession>A0A1E1MSJ5</accession>
<organism evidence="2 3">
    <name type="scientific">Rhynchosporium secalis</name>
    <name type="common">Barley scald fungus</name>
    <dbReference type="NCBI Taxonomy" id="38038"/>
    <lineage>
        <taxon>Eukaryota</taxon>
        <taxon>Fungi</taxon>
        <taxon>Dikarya</taxon>
        <taxon>Ascomycota</taxon>
        <taxon>Pezizomycotina</taxon>
        <taxon>Leotiomycetes</taxon>
        <taxon>Helotiales</taxon>
        <taxon>Ploettnerulaceae</taxon>
        <taxon>Rhynchosporium</taxon>
    </lineage>
</organism>
<evidence type="ECO:0000256" key="1">
    <source>
        <dbReference type="SAM" id="SignalP"/>
    </source>
</evidence>
<dbReference type="Proteomes" id="UP000177625">
    <property type="component" value="Unassembled WGS sequence"/>
</dbReference>
<gene>
    <name evidence="2" type="ORF">RSE6_13293</name>
</gene>
<evidence type="ECO:0000313" key="3">
    <source>
        <dbReference type="Proteomes" id="UP000177625"/>
    </source>
</evidence>
<name>A0A1E1MSJ5_RHYSE</name>
<feature type="signal peptide" evidence="1">
    <location>
        <begin position="1"/>
        <end position="30"/>
    </location>
</feature>
<dbReference type="EMBL" id="FJVC01000531">
    <property type="protein sequence ID" value="CZT52052.1"/>
    <property type="molecule type" value="Genomic_DNA"/>
</dbReference>